<sequence>MAMPPLTIGDLSVPVPIIQGGMGVGISLSGLAAAVANAGGIGIIATADIGWDEPDFKKNFREANKRALRRHIRKARSLTKGVLGVNIMVALTNYDDMVEVSVEEGVDLIISGAGLPLGLPKLMEGKVAPKLLPIVSSGRATQIICKKWKQRGRLPDAVVVEGPLAGGHLGFKPEQVDEPAHTLEQLIPEVIAAVQPFADAAGAPIPVIAAGGIYTGADICRFLRMGAAGVQMGTRFVATHECDAAPEFKQAYLDAKESDMALIKSPVGLPGRAIRNPFLDEVDQGGRKPKACLYRCVHGCDFRNAPFCISEALISATQGKVANGLVFAGHNAYRVDKIISVQELVQELVREYDEVCGQ</sequence>
<protein>
    <submittedName>
        <fullName evidence="4">2-nitropropane dioxygenase NPD</fullName>
    </submittedName>
</protein>
<dbReference type="InterPro" id="IPR004136">
    <property type="entry name" value="NMO"/>
</dbReference>
<dbReference type="Gene3D" id="3.20.20.70">
    <property type="entry name" value="Aldolase class I"/>
    <property type="match status" value="1"/>
</dbReference>
<dbReference type="PANTHER" id="PTHR32332">
    <property type="entry name" value="2-NITROPROPANE DIOXYGENASE"/>
    <property type="match status" value="1"/>
</dbReference>
<dbReference type="EMBL" id="CP003221">
    <property type="protein sequence ID" value="EGJ51146.1"/>
    <property type="molecule type" value="Genomic_DNA"/>
</dbReference>
<evidence type="ECO:0000256" key="1">
    <source>
        <dbReference type="ARBA" id="ARBA00022630"/>
    </source>
</evidence>
<keyword evidence="2" id="KW-0288">FMN</keyword>
<dbReference type="HOGENOM" id="CLU_038732_0_1_7"/>
<dbReference type="AlphaFoldDB" id="F3Z1E3"/>
<dbReference type="CDD" id="cd04730">
    <property type="entry name" value="NPD_like"/>
    <property type="match status" value="1"/>
</dbReference>
<keyword evidence="3" id="KW-0560">Oxidoreductase</keyword>
<dbReference type="Pfam" id="PF03060">
    <property type="entry name" value="NMO"/>
    <property type="match status" value="1"/>
</dbReference>
<evidence type="ECO:0000256" key="2">
    <source>
        <dbReference type="ARBA" id="ARBA00022643"/>
    </source>
</evidence>
<dbReference type="GO" id="GO:0051213">
    <property type="term" value="F:dioxygenase activity"/>
    <property type="evidence" value="ECO:0007669"/>
    <property type="project" value="UniProtKB-KW"/>
</dbReference>
<gene>
    <name evidence="4" type="ORF">Desaf_2833</name>
</gene>
<evidence type="ECO:0000313" key="4">
    <source>
        <dbReference type="EMBL" id="EGJ51146.1"/>
    </source>
</evidence>
<dbReference type="InterPro" id="IPR013785">
    <property type="entry name" value="Aldolase_TIM"/>
</dbReference>
<keyword evidence="4" id="KW-0223">Dioxygenase</keyword>
<keyword evidence="5" id="KW-1185">Reference proteome</keyword>
<dbReference type="KEGG" id="daf:Desaf_2833"/>
<dbReference type="PANTHER" id="PTHR32332:SF18">
    <property type="entry name" value="2-NITROPROPANE DIOXYGENASE"/>
    <property type="match status" value="1"/>
</dbReference>
<evidence type="ECO:0000313" key="5">
    <source>
        <dbReference type="Proteomes" id="UP000007844"/>
    </source>
</evidence>
<proteinExistence type="predicted"/>
<dbReference type="SUPFAM" id="SSF51412">
    <property type="entry name" value="Inosine monophosphate dehydrogenase (IMPDH)"/>
    <property type="match status" value="1"/>
</dbReference>
<dbReference type="STRING" id="690850.Desaf_2833"/>
<dbReference type="GO" id="GO:0018580">
    <property type="term" value="F:nitronate monooxygenase activity"/>
    <property type="evidence" value="ECO:0007669"/>
    <property type="project" value="InterPro"/>
</dbReference>
<reference evidence="4 5" key="1">
    <citation type="journal article" date="2011" name="J. Bacteriol.">
        <title>Genome sequence of the mercury-methylating and pleomorphic Desulfovibrio africanus Strain Walvis Bay.</title>
        <authorList>
            <person name="Brown S.D."/>
            <person name="Wall J.D."/>
            <person name="Kucken A.M."/>
            <person name="Gilmour C.C."/>
            <person name="Podar M."/>
            <person name="Brandt C.C."/>
            <person name="Teshima H."/>
            <person name="Detter J.C."/>
            <person name="Han C.S."/>
            <person name="Land M.L."/>
            <person name="Lucas S."/>
            <person name="Han J."/>
            <person name="Pennacchio L."/>
            <person name="Nolan M."/>
            <person name="Pitluck S."/>
            <person name="Woyke T."/>
            <person name="Goodwin L."/>
            <person name="Palumbo A.V."/>
            <person name="Elias D.A."/>
        </authorList>
    </citation>
    <scope>NUCLEOTIDE SEQUENCE [LARGE SCALE GENOMIC DNA]</scope>
    <source>
        <strain evidence="4 5">Walvis Bay</strain>
    </source>
</reference>
<organism evidence="4 5">
    <name type="scientific">Desulfocurvibacter africanus subsp. africanus str. Walvis Bay</name>
    <dbReference type="NCBI Taxonomy" id="690850"/>
    <lineage>
        <taxon>Bacteria</taxon>
        <taxon>Pseudomonadati</taxon>
        <taxon>Thermodesulfobacteriota</taxon>
        <taxon>Desulfovibrionia</taxon>
        <taxon>Desulfovibrionales</taxon>
        <taxon>Desulfovibrionaceae</taxon>
        <taxon>Desulfocurvibacter</taxon>
    </lineage>
</organism>
<dbReference type="RefSeq" id="WP_014260817.1">
    <property type="nucleotide sequence ID" value="NC_016629.1"/>
</dbReference>
<evidence type="ECO:0000256" key="3">
    <source>
        <dbReference type="ARBA" id="ARBA00023002"/>
    </source>
</evidence>
<dbReference type="eggNOG" id="COG2070">
    <property type="taxonomic scope" value="Bacteria"/>
</dbReference>
<dbReference type="Proteomes" id="UP000007844">
    <property type="component" value="Chromosome"/>
</dbReference>
<accession>F3Z1E3</accession>
<name>F3Z1E3_DESAF</name>
<keyword evidence="1" id="KW-0285">Flavoprotein</keyword>